<dbReference type="InterPro" id="IPR006094">
    <property type="entry name" value="Oxid_FAD_bind_N"/>
</dbReference>
<dbReference type="Pfam" id="PF13183">
    <property type="entry name" value="Fer4_8"/>
    <property type="match status" value="1"/>
</dbReference>
<comment type="cofactor">
    <cofactor evidence="1">
        <name>FAD</name>
        <dbReference type="ChEBI" id="CHEBI:57692"/>
    </cofactor>
</comment>
<evidence type="ECO:0000313" key="13">
    <source>
        <dbReference type="EMBL" id="MEH8016806.1"/>
    </source>
</evidence>
<evidence type="ECO:0000256" key="6">
    <source>
        <dbReference type="ARBA" id="ARBA00022946"/>
    </source>
</evidence>
<dbReference type="EC" id="1.1.2.4" evidence="10"/>
<dbReference type="SUPFAM" id="SSF55103">
    <property type="entry name" value="FAD-linked oxidases, C-terminal domain"/>
    <property type="match status" value="1"/>
</dbReference>
<reference evidence="13 14" key="1">
    <citation type="journal article" date="2023" name="Ecotoxicol. Environ. Saf.">
        <title>Mercury remediation potential of mercury-resistant strain Rheinheimera metallidurans sp. nov. isolated from a municipal waste dumping site.</title>
        <authorList>
            <person name="Yadav V."/>
            <person name="Manjhi A."/>
            <person name="Vadakedath N."/>
        </authorList>
    </citation>
    <scope>NUCLEOTIDE SEQUENCE [LARGE SCALE GENOMIC DNA]</scope>
    <source>
        <strain evidence="13 14">E-49</strain>
    </source>
</reference>
<feature type="domain" description="FAD-binding PCMH-type" evidence="12">
    <location>
        <begin position="35"/>
        <end position="263"/>
    </location>
</feature>
<evidence type="ECO:0000259" key="12">
    <source>
        <dbReference type="PROSITE" id="PS51387"/>
    </source>
</evidence>
<keyword evidence="8" id="KW-0408">Iron</keyword>
<evidence type="ECO:0000256" key="4">
    <source>
        <dbReference type="ARBA" id="ARBA00022723"/>
    </source>
</evidence>
<comment type="caution">
    <text evidence="13">The sequence shown here is derived from an EMBL/GenBank/DDBJ whole genome shotgun (WGS) entry which is preliminary data.</text>
</comment>
<evidence type="ECO:0000256" key="8">
    <source>
        <dbReference type="ARBA" id="ARBA00023004"/>
    </source>
</evidence>
<evidence type="ECO:0000256" key="7">
    <source>
        <dbReference type="ARBA" id="ARBA00023002"/>
    </source>
</evidence>
<dbReference type="SUPFAM" id="SSF56176">
    <property type="entry name" value="FAD-binding/transporter-associated domain-like"/>
    <property type="match status" value="1"/>
</dbReference>
<dbReference type="Gene3D" id="1.10.45.10">
    <property type="entry name" value="Vanillyl-alcohol Oxidase, Chain A, domain 4"/>
    <property type="match status" value="1"/>
</dbReference>
<evidence type="ECO:0000256" key="2">
    <source>
        <dbReference type="ARBA" id="ARBA00008000"/>
    </source>
</evidence>
<dbReference type="InterPro" id="IPR016171">
    <property type="entry name" value="Vanillyl_alc_oxidase_C-sub2"/>
</dbReference>
<feature type="domain" description="4Fe-4S ferredoxin-type" evidence="11">
    <location>
        <begin position="527"/>
        <end position="558"/>
    </location>
</feature>
<keyword evidence="6" id="KW-0809">Transit peptide</keyword>
<dbReference type="SUPFAM" id="SSF46548">
    <property type="entry name" value="alpha-helical ferredoxin"/>
    <property type="match status" value="1"/>
</dbReference>
<dbReference type="Gene3D" id="3.30.43.10">
    <property type="entry name" value="Uridine Diphospho-n-acetylenolpyruvylglucosamine Reductase, domain 2"/>
    <property type="match status" value="1"/>
</dbReference>
<dbReference type="EMBL" id="JALAAR010000004">
    <property type="protein sequence ID" value="MEH8016806.1"/>
    <property type="molecule type" value="Genomic_DNA"/>
</dbReference>
<dbReference type="InterPro" id="IPR016169">
    <property type="entry name" value="FAD-bd_PCMH_sub2"/>
</dbReference>
<protein>
    <recommendedName>
        <fullName evidence="10">D-lactate dehydrogenase (cytochrome)</fullName>
        <ecNumber evidence="10">1.1.2.4</ecNumber>
    </recommendedName>
</protein>
<dbReference type="PANTHER" id="PTHR11748:SF111">
    <property type="entry name" value="D-LACTATE DEHYDROGENASE, MITOCHONDRIAL-RELATED"/>
    <property type="match status" value="1"/>
</dbReference>
<dbReference type="PANTHER" id="PTHR11748">
    <property type="entry name" value="D-LACTATE DEHYDROGENASE"/>
    <property type="match status" value="1"/>
</dbReference>
<evidence type="ECO:0000256" key="9">
    <source>
        <dbReference type="ARBA" id="ARBA00023014"/>
    </source>
</evidence>
<proteinExistence type="inferred from homology"/>
<dbReference type="Gene3D" id="3.30.70.2190">
    <property type="match status" value="1"/>
</dbReference>
<keyword evidence="5" id="KW-0274">FAD</keyword>
<accession>A0ABU8C555</accession>
<dbReference type="InterPro" id="IPR009051">
    <property type="entry name" value="Helical_ferredxn"/>
</dbReference>
<evidence type="ECO:0000259" key="11">
    <source>
        <dbReference type="PROSITE" id="PS51379"/>
    </source>
</evidence>
<keyword evidence="3" id="KW-0285">Flavoprotein</keyword>
<evidence type="ECO:0000313" key="14">
    <source>
        <dbReference type="Proteomes" id="UP001375382"/>
    </source>
</evidence>
<dbReference type="InterPro" id="IPR036318">
    <property type="entry name" value="FAD-bd_PCMH-like_sf"/>
</dbReference>
<keyword evidence="14" id="KW-1185">Reference proteome</keyword>
<dbReference type="Gene3D" id="1.10.1060.10">
    <property type="entry name" value="Alpha-helical ferredoxin"/>
    <property type="match status" value="1"/>
</dbReference>
<keyword evidence="4" id="KW-0479">Metal-binding</keyword>
<evidence type="ECO:0000256" key="3">
    <source>
        <dbReference type="ARBA" id="ARBA00022630"/>
    </source>
</evidence>
<dbReference type="Pfam" id="PF02913">
    <property type="entry name" value="FAD-oxidase_C"/>
    <property type="match status" value="1"/>
</dbReference>
<name>A0ABU8C555_9GAMM</name>
<dbReference type="InterPro" id="IPR017900">
    <property type="entry name" value="4Fe4S_Fe_S_CS"/>
</dbReference>
<dbReference type="InterPro" id="IPR016166">
    <property type="entry name" value="FAD-bd_PCMH"/>
</dbReference>
<dbReference type="Pfam" id="PF01565">
    <property type="entry name" value="FAD_binding_4"/>
    <property type="match status" value="1"/>
</dbReference>
<organism evidence="13 14">
    <name type="scientific">Rheinheimera muenzenbergensis</name>
    <dbReference type="NCBI Taxonomy" id="1193628"/>
    <lineage>
        <taxon>Bacteria</taxon>
        <taxon>Pseudomonadati</taxon>
        <taxon>Pseudomonadota</taxon>
        <taxon>Gammaproteobacteria</taxon>
        <taxon>Chromatiales</taxon>
        <taxon>Chromatiaceae</taxon>
        <taxon>Rheinheimera</taxon>
    </lineage>
</organism>
<dbReference type="InterPro" id="IPR017896">
    <property type="entry name" value="4Fe4S_Fe-S-bd"/>
</dbReference>
<dbReference type="Gene3D" id="3.30.70.2740">
    <property type="match status" value="1"/>
</dbReference>
<evidence type="ECO:0000256" key="10">
    <source>
        <dbReference type="ARBA" id="ARBA00038897"/>
    </source>
</evidence>
<gene>
    <name evidence="13" type="ORF">MN202_06170</name>
</gene>
<feature type="domain" description="4Fe-4S ferredoxin-type" evidence="11">
    <location>
        <begin position="592"/>
        <end position="621"/>
    </location>
</feature>
<keyword evidence="9" id="KW-0411">Iron-sulfur</keyword>
<dbReference type="PROSITE" id="PS51379">
    <property type="entry name" value="4FE4S_FER_2"/>
    <property type="match status" value="2"/>
</dbReference>
<keyword evidence="7" id="KW-0560">Oxidoreductase</keyword>
<dbReference type="Gene3D" id="3.30.465.10">
    <property type="match status" value="1"/>
</dbReference>
<dbReference type="PROSITE" id="PS51387">
    <property type="entry name" value="FAD_PCMH"/>
    <property type="match status" value="1"/>
</dbReference>
<dbReference type="InterPro" id="IPR004113">
    <property type="entry name" value="FAD-bd_oxidored_4_C"/>
</dbReference>
<dbReference type="Proteomes" id="UP001375382">
    <property type="component" value="Unassembled WGS sequence"/>
</dbReference>
<dbReference type="InterPro" id="IPR016164">
    <property type="entry name" value="FAD-linked_Oxase-like_C"/>
</dbReference>
<sequence length="920" mass="100167">MHAQFIHAAKQLIAADRYFDDPLHTLAFGTDASFYRLLPKLVLRVESEAEVVALLKLASEYQVAVTFRAAGTSLSGQAVTDSVLLVLGENWQQREVRGLGEQIRLQPGVIGAAANKVLSPFSRKIGPDPASINSCKIGGIVANNASGMCCGTAHNSFNTLSAMRLVLFDGTVLDTEDSQSVAAFRQSHAQLLAELEELGAQTRGNSALSAKIRHKYRLKNTTGFSLNALTEFTDPIDILTHLMVGSEGCLGFISAVTYNTVPEYPHRASSLLVFPSVDSCCRAVTVLKQQPVSAVELLDRRSLRSVEHKAGMPAWVKSLSDQACALLIESSALTASLLQQQLTQIVASLATFALEQQVEFSTDPTVYNQLWAIRKGTFPAVGAVRQTGTTVIIEDVTFPLQQLADGVSRLQQLFDKYHYDEAIIFGHALEGNLHFVFTQRFDAPAEVARYDAFMQDVAQLVAVEFAGSLKAEHGTGRNMAPFVELEWGSEAYALMWQIKRLLDPNNILNPEVVLSHNPQLHLQNLKPLPATNPLVDKCIECGFCEPVCPSRKLTLTPRQRIVAQREISRLTLLGKAHTSDEDAKRLKQLSQTYQYAGTDTCAACGMCSTACPVGINTGDLTRQLRAVNNRPWQRTAAFIARHFSVAAAISRLGLRVGRVVGRVVPRWHKAMPTANGHSVVNQYAADQALKPLIYLASCSGRVMAPQANSKDPRSLQQVSASLLQKAGYQLIVPDGISNQCCGMPFQSKGQFAAAAQKQRELELWLLDVTNNGDIAVYSDTSPCSLTLRGKLDPRLTIVDSVDFLHDKVLPKLRITPLNEPVALHITCSASQLGQADKLQRLLSACSSKIVVPEGISCCGFAGDKGFVLPELNASALSELKQQVSTCSQGVSTSRTCEIGLSQHSGIEYQHLVYLLDHLAK</sequence>
<comment type="similarity">
    <text evidence="2">Belongs to the FAD-binding oxidoreductase/transferase type 4 family.</text>
</comment>
<dbReference type="RefSeq" id="WP_335735223.1">
    <property type="nucleotide sequence ID" value="NZ_JALAAR010000004.1"/>
</dbReference>
<dbReference type="InterPro" id="IPR016167">
    <property type="entry name" value="FAD-bd_PCMH_sub1"/>
</dbReference>
<evidence type="ECO:0000256" key="5">
    <source>
        <dbReference type="ARBA" id="ARBA00022827"/>
    </source>
</evidence>
<evidence type="ECO:0000256" key="1">
    <source>
        <dbReference type="ARBA" id="ARBA00001974"/>
    </source>
</evidence>
<dbReference type="PROSITE" id="PS00198">
    <property type="entry name" value="4FE4S_FER_1"/>
    <property type="match status" value="2"/>
</dbReference>